<accession>A0ABU5I4P7</accession>
<keyword evidence="2" id="KW-1185">Reference proteome</keyword>
<reference evidence="1 2" key="1">
    <citation type="submission" date="2023-12" db="EMBL/GenBank/DDBJ databases">
        <title>Description of Novel Strain Fulvimarina sp. 2208YS6-2-32 isolated from Uroteuthis (Photololigo) edulis.</title>
        <authorList>
            <person name="Park J.-S."/>
        </authorList>
    </citation>
    <scope>NUCLEOTIDE SEQUENCE [LARGE SCALE GENOMIC DNA]</scope>
    <source>
        <strain evidence="1 2">2208YS6-2-32</strain>
    </source>
</reference>
<dbReference type="EMBL" id="JAXLPB010000005">
    <property type="protein sequence ID" value="MDY8110370.1"/>
    <property type="molecule type" value="Genomic_DNA"/>
</dbReference>
<evidence type="ECO:0000313" key="2">
    <source>
        <dbReference type="Proteomes" id="UP001294412"/>
    </source>
</evidence>
<gene>
    <name evidence="1" type="ORF">U0C82_14605</name>
</gene>
<protein>
    <submittedName>
        <fullName evidence="1">Uncharacterized protein</fullName>
    </submittedName>
</protein>
<name>A0ABU5I4P7_9HYPH</name>
<comment type="caution">
    <text evidence="1">The sequence shown here is derived from an EMBL/GenBank/DDBJ whole genome shotgun (WGS) entry which is preliminary data.</text>
</comment>
<organism evidence="1 2">
    <name type="scientific">Fulvimarina uroteuthidis</name>
    <dbReference type="NCBI Taxonomy" id="3098149"/>
    <lineage>
        <taxon>Bacteria</taxon>
        <taxon>Pseudomonadati</taxon>
        <taxon>Pseudomonadota</taxon>
        <taxon>Alphaproteobacteria</taxon>
        <taxon>Hyphomicrobiales</taxon>
        <taxon>Aurantimonadaceae</taxon>
        <taxon>Fulvimarina</taxon>
    </lineage>
</organism>
<evidence type="ECO:0000313" key="1">
    <source>
        <dbReference type="EMBL" id="MDY8110370.1"/>
    </source>
</evidence>
<proteinExistence type="predicted"/>
<sequence>MDLRAFRLGQTDAKAVPRSGATGLGQWHDRFDFVQRDRQAPEQ</sequence>
<dbReference type="Proteomes" id="UP001294412">
    <property type="component" value="Unassembled WGS sequence"/>
</dbReference>